<comment type="caution">
    <text evidence="1">The sequence shown here is derived from an EMBL/GenBank/DDBJ whole genome shotgun (WGS) entry which is preliminary data.</text>
</comment>
<proteinExistence type="predicted"/>
<organism evidence="1 2">
    <name type="scientific">Gordonia cholesterolivorans</name>
    <dbReference type="NCBI Taxonomy" id="559625"/>
    <lineage>
        <taxon>Bacteria</taxon>
        <taxon>Bacillati</taxon>
        <taxon>Actinomycetota</taxon>
        <taxon>Actinomycetes</taxon>
        <taxon>Mycobacteriales</taxon>
        <taxon>Gordoniaceae</taxon>
        <taxon>Gordonia</taxon>
    </lineage>
</organism>
<sequence>MASGYAPARAGSARRIPLSAVGESWTIGGMSYTLAFWSGGDSADCGETYNRLNSGERVAAVRPVDAAAVEGAIGDLDRWSRNQNMLYPPGGTAADGPAFDVFMDDQLVVFTGYGVEPHDINVVIDVMRSLGFRLYDPQTLERFE</sequence>
<keyword evidence="2" id="KW-1185">Reference proteome</keyword>
<gene>
    <name evidence="1" type="ORF">GCM10009855_19760</name>
</gene>
<dbReference type="EMBL" id="BAAARB010000009">
    <property type="protein sequence ID" value="GAA2379741.1"/>
    <property type="molecule type" value="Genomic_DNA"/>
</dbReference>
<name>A0ABN3HGN9_9ACTN</name>
<evidence type="ECO:0000313" key="2">
    <source>
        <dbReference type="Proteomes" id="UP001501170"/>
    </source>
</evidence>
<reference evidence="1 2" key="1">
    <citation type="journal article" date="2019" name="Int. J. Syst. Evol. Microbiol.">
        <title>The Global Catalogue of Microorganisms (GCM) 10K type strain sequencing project: providing services to taxonomists for standard genome sequencing and annotation.</title>
        <authorList>
            <consortium name="The Broad Institute Genomics Platform"/>
            <consortium name="The Broad Institute Genome Sequencing Center for Infectious Disease"/>
            <person name="Wu L."/>
            <person name="Ma J."/>
        </authorList>
    </citation>
    <scope>NUCLEOTIDE SEQUENCE [LARGE SCALE GENOMIC DNA]</scope>
    <source>
        <strain evidence="1 2">JCM 16227</strain>
    </source>
</reference>
<dbReference type="Proteomes" id="UP001501170">
    <property type="component" value="Unassembled WGS sequence"/>
</dbReference>
<evidence type="ECO:0000313" key="1">
    <source>
        <dbReference type="EMBL" id="GAA2379741.1"/>
    </source>
</evidence>
<protein>
    <submittedName>
        <fullName evidence="1">Uncharacterized protein</fullName>
    </submittedName>
</protein>
<accession>A0ABN3HGN9</accession>